<evidence type="ECO:0000313" key="3">
    <source>
        <dbReference type="EMBL" id="PKB97882.1"/>
    </source>
</evidence>
<dbReference type="EMBL" id="LLXJ01002937">
    <property type="protein sequence ID" value="PKB97882.1"/>
    <property type="molecule type" value="Genomic_DNA"/>
</dbReference>
<keyword evidence="1" id="KW-0175">Coiled coil</keyword>
<dbReference type="Pfam" id="PF03184">
    <property type="entry name" value="DDE_1"/>
    <property type="match status" value="1"/>
</dbReference>
<protein>
    <recommendedName>
        <fullName evidence="2">DDE-1 domain-containing protein</fullName>
    </recommendedName>
</protein>
<organism evidence="3 4">
    <name type="scientific">Rhizophagus irregularis</name>
    <dbReference type="NCBI Taxonomy" id="588596"/>
    <lineage>
        <taxon>Eukaryota</taxon>
        <taxon>Fungi</taxon>
        <taxon>Fungi incertae sedis</taxon>
        <taxon>Mucoromycota</taxon>
        <taxon>Glomeromycotina</taxon>
        <taxon>Glomeromycetes</taxon>
        <taxon>Glomerales</taxon>
        <taxon>Glomeraceae</taxon>
        <taxon>Rhizophagus</taxon>
    </lineage>
</organism>
<dbReference type="GO" id="GO:0003676">
    <property type="term" value="F:nucleic acid binding"/>
    <property type="evidence" value="ECO:0007669"/>
    <property type="project" value="InterPro"/>
</dbReference>
<gene>
    <name evidence="3" type="ORF">RhiirA5_432343</name>
</gene>
<sequence length="136" mass="15917">MPRGEKVPSGVVVLFQENGWMNVNLMKRYIDYFNCIRMLNNQSRFLSMMVYDSFRGHLEDSIKEKFKENNVNLAVIPGGLTKEIIICSFKKCDISNELDGSEDDVIYEDIDEIIREIQDENEKEELEIININEDEN</sequence>
<comment type="caution">
    <text evidence="3">The sequence shown here is derived from an EMBL/GenBank/DDBJ whole genome shotgun (WGS) entry which is preliminary data.</text>
</comment>
<dbReference type="AlphaFoldDB" id="A0A2N0NTK6"/>
<accession>A0A2N0NTK6</accession>
<feature type="coiled-coil region" evidence="1">
    <location>
        <begin position="107"/>
        <end position="134"/>
    </location>
</feature>
<reference evidence="3 4" key="2">
    <citation type="submission" date="2017-09" db="EMBL/GenBank/DDBJ databases">
        <title>Extensive intraspecific genome diversity in a model arbuscular mycorrhizal fungus.</title>
        <authorList>
            <person name="Chen E.C."/>
            <person name="Morin E."/>
            <person name="Beaudet D."/>
            <person name="Noel J."/>
            <person name="Ndikumana S."/>
            <person name="Charron P."/>
            <person name="St-Onge C."/>
            <person name="Giorgi J."/>
            <person name="Grigoriev I.V."/>
            <person name="Roux C."/>
            <person name="Martin F.M."/>
            <person name="Corradi N."/>
        </authorList>
    </citation>
    <scope>NUCLEOTIDE SEQUENCE [LARGE SCALE GENOMIC DNA]</scope>
    <source>
        <strain evidence="3 4">A5</strain>
    </source>
</reference>
<name>A0A2N0NTK6_9GLOM</name>
<dbReference type="Proteomes" id="UP000232722">
    <property type="component" value="Unassembled WGS sequence"/>
</dbReference>
<evidence type="ECO:0000259" key="2">
    <source>
        <dbReference type="Pfam" id="PF03184"/>
    </source>
</evidence>
<evidence type="ECO:0000313" key="4">
    <source>
        <dbReference type="Proteomes" id="UP000232722"/>
    </source>
</evidence>
<proteinExistence type="predicted"/>
<reference evidence="3 4" key="1">
    <citation type="submission" date="2016-04" db="EMBL/GenBank/DDBJ databases">
        <title>Genome analyses suggest a sexual origin of heterokaryosis in a supposedly ancient asexual fungus.</title>
        <authorList>
            <person name="Ropars J."/>
            <person name="Sedzielewska K."/>
            <person name="Noel J."/>
            <person name="Charron P."/>
            <person name="Farinelli L."/>
            <person name="Marton T."/>
            <person name="Kruger M."/>
            <person name="Pelin A."/>
            <person name="Brachmann A."/>
            <person name="Corradi N."/>
        </authorList>
    </citation>
    <scope>NUCLEOTIDE SEQUENCE [LARGE SCALE GENOMIC DNA]</scope>
    <source>
        <strain evidence="3 4">A5</strain>
    </source>
</reference>
<dbReference type="InterPro" id="IPR004875">
    <property type="entry name" value="DDE_SF_endonuclease_dom"/>
</dbReference>
<feature type="domain" description="DDE-1" evidence="2">
    <location>
        <begin position="13"/>
        <end position="83"/>
    </location>
</feature>
<evidence type="ECO:0000256" key="1">
    <source>
        <dbReference type="SAM" id="Coils"/>
    </source>
</evidence>
<dbReference type="VEuPathDB" id="FungiDB:RhiirA1_417370"/>